<dbReference type="AlphaFoldDB" id="A0A1Z1WSS7"/>
<sequence length="125" mass="13288">MSYAQQRMWFLEEFAPAAPSTSPPWRCACTDTSTSAPLARPCAPWWKRHESLRTTFDAVDGHGVQVVHPPGAVALPLEDLTGCPGGSAPPVWRTCWRPSGPARSTCGAARCCAPASCGSRTTSTS</sequence>
<keyword evidence="2" id="KW-1185">Reference proteome</keyword>
<accession>A0A1Z1WSS7</accession>
<dbReference type="Gene3D" id="3.30.559.10">
    <property type="entry name" value="Chloramphenicol acetyltransferase-like domain"/>
    <property type="match status" value="1"/>
</dbReference>
<dbReference type="EMBL" id="CP021748">
    <property type="protein sequence ID" value="ARX89467.1"/>
    <property type="molecule type" value="Genomic_DNA"/>
</dbReference>
<name>A0A1Z1WSS7_9ACTN</name>
<dbReference type="SUPFAM" id="SSF52777">
    <property type="entry name" value="CoA-dependent acyltransferases"/>
    <property type="match status" value="1"/>
</dbReference>
<protein>
    <submittedName>
        <fullName evidence="1">Peptide synthetase</fullName>
    </submittedName>
</protein>
<dbReference type="InterPro" id="IPR023213">
    <property type="entry name" value="CAT-like_dom_sf"/>
</dbReference>
<dbReference type="Proteomes" id="UP000195880">
    <property type="component" value="Chromosome"/>
</dbReference>
<gene>
    <name evidence="1" type="ORF">SMD44_08954</name>
</gene>
<dbReference type="KEGG" id="salf:SMD44_08954"/>
<organism evidence="1 2">
    <name type="scientific">Streptomyces alboflavus</name>
    <dbReference type="NCBI Taxonomy" id="67267"/>
    <lineage>
        <taxon>Bacteria</taxon>
        <taxon>Bacillati</taxon>
        <taxon>Actinomycetota</taxon>
        <taxon>Actinomycetes</taxon>
        <taxon>Kitasatosporales</taxon>
        <taxon>Streptomycetaceae</taxon>
        <taxon>Streptomyces</taxon>
    </lineage>
</organism>
<reference evidence="1 2" key="1">
    <citation type="submission" date="2017-05" db="EMBL/GenBank/DDBJ databases">
        <title>Streptomyces alboflavus Genome sequencing and assembly.</title>
        <authorList>
            <person name="Wang Y."/>
            <person name="Du B."/>
            <person name="Ding Y."/>
            <person name="Liu H."/>
            <person name="Hou Q."/>
            <person name="Liu K."/>
            <person name="Wang C."/>
            <person name="Yao L."/>
        </authorList>
    </citation>
    <scope>NUCLEOTIDE SEQUENCE [LARGE SCALE GENOMIC DNA]</scope>
    <source>
        <strain evidence="1 2">MDJK44</strain>
    </source>
</reference>
<evidence type="ECO:0000313" key="1">
    <source>
        <dbReference type="EMBL" id="ARX89467.1"/>
    </source>
</evidence>
<evidence type="ECO:0000313" key="2">
    <source>
        <dbReference type="Proteomes" id="UP000195880"/>
    </source>
</evidence>
<proteinExistence type="predicted"/>